<feature type="transmembrane region" description="Helical" evidence="2">
    <location>
        <begin position="6"/>
        <end position="26"/>
    </location>
</feature>
<evidence type="ECO:0000313" key="3">
    <source>
        <dbReference type="EMBL" id="TWU13369.1"/>
    </source>
</evidence>
<gene>
    <name evidence="3" type="primary">yiaW_1</name>
    <name evidence="3" type="ORF">CA54_22040</name>
</gene>
<evidence type="ECO:0000256" key="2">
    <source>
        <dbReference type="SAM" id="Phobius"/>
    </source>
</evidence>
<keyword evidence="2" id="KW-1133">Transmembrane helix</keyword>
<feature type="transmembrane region" description="Helical" evidence="2">
    <location>
        <begin position="47"/>
        <end position="68"/>
    </location>
</feature>
<dbReference type="AlphaFoldDB" id="A0A5C6BR24"/>
<reference evidence="3 4" key="1">
    <citation type="submission" date="2019-02" db="EMBL/GenBank/DDBJ databases">
        <title>Deep-cultivation of Planctomycetes and their phenomic and genomic characterization uncovers novel biology.</title>
        <authorList>
            <person name="Wiegand S."/>
            <person name="Jogler M."/>
            <person name="Boedeker C."/>
            <person name="Pinto D."/>
            <person name="Vollmers J."/>
            <person name="Rivas-Marin E."/>
            <person name="Kohn T."/>
            <person name="Peeters S.H."/>
            <person name="Heuer A."/>
            <person name="Rast P."/>
            <person name="Oberbeckmann S."/>
            <person name="Bunk B."/>
            <person name="Jeske O."/>
            <person name="Meyerdierks A."/>
            <person name="Storesund J.E."/>
            <person name="Kallscheuer N."/>
            <person name="Luecker S."/>
            <person name="Lage O.M."/>
            <person name="Pohl T."/>
            <person name="Merkel B.J."/>
            <person name="Hornburger P."/>
            <person name="Mueller R.-W."/>
            <person name="Bruemmer F."/>
            <person name="Labrenz M."/>
            <person name="Spormann A.M."/>
            <person name="Op Den Camp H."/>
            <person name="Overmann J."/>
            <person name="Amann R."/>
            <person name="Jetten M.S.M."/>
            <person name="Mascher T."/>
            <person name="Medema M.H."/>
            <person name="Devos D.P."/>
            <person name="Kaster A.-K."/>
            <person name="Ovreas L."/>
            <person name="Rohde M."/>
            <person name="Galperin M.Y."/>
            <person name="Jogler C."/>
        </authorList>
    </citation>
    <scope>NUCLEOTIDE SEQUENCE [LARGE SCALE GENOMIC DNA]</scope>
    <source>
        <strain evidence="3 4">CA54</strain>
    </source>
</reference>
<feature type="coiled-coil region" evidence="1">
    <location>
        <begin position="77"/>
        <end position="111"/>
    </location>
</feature>
<keyword evidence="1" id="KW-0175">Coiled coil</keyword>
<comment type="caution">
    <text evidence="3">The sequence shown here is derived from an EMBL/GenBank/DDBJ whole genome shotgun (WGS) entry which is preliminary data.</text>
</comment>
<accession>A0A5C6BR24</accession>
<evidence type="ECO:0000256" key="1">
    <source>
        <dbReference type="SAM" id="Coils"/>
    </source>
</evidence>
<dbReference type="PIRSF" id="PIRSF028770">
    <property type="entry name" value="UCP028770"/>
    <property type="match status" value="1"/>
</dbReference>
<dbReference type="InterPro" id="IPR011223">
    <property type="entry name" value="UCP028770"/>
</dbReference>
<keyword evidence="4" id="KW-1185">Reference proteome</keyword>
<dbReference type="EMBL" id="SJPP01000001">
    <property type="protein sequence ID" value="TWU13369.1"/>
    <property type="molecule type" value="Genomic_DNA"/>
</dbReference>
<keyword evidence="2" id="KW-0812">Transmembrane</keyword>
<dbReference type="OrthoDB" id="288120at2"/>
<evidence type="ECO:0000313" key="4">
    <source>
        <dbReference type="Proteomes" id="UP000320735"/>
    </source>
</evidence>
<dbReference type="RefSeq" id="WP_146370705.1">
    <property type="nucleotide sequence ID" value="NZ_SJPP01000001.1"/>
</dbReference>
<keyword evidence="2" id="KW-0472">Membrane</keyword>
<name>A0A5C6BR24_9PLAN</name>
<protein>
    <submittedName>
        <fullName evidence="3">Inner membrane protein YiaW</fullName>
    </submittedName>
</protein>
<sequence>MSVLDIAALLILIILALLIGALFWYLGALPGHIAKERDHPYEQAIMVGGWTTLILGAVAWPFVLMWAYTPIRFGGDKERSDENKVDLHNEIKSLQVQVEKLTQEFKAQRGANQ</sequence>
<proteinExistence type="predicted"/>
<organism evidence="3 4">
    <name type="scientific">Symmachiella macrocystis</name>
    <dbReference type="NCBI Taxonomy" id="2527985"/>
    <lineage>
        <taxon>Bacteria</taxon>
        <taxon>Pseudomonadati</taxon>
        <taxon>Planctomycetota</taxon>
        <taxon>Planctomycetia</taxon>
        <taxon>Planctomycetales</taxon>
        <taxon>Planctomycetaceae</taxon>
        <taxon>Symmachiella</taxon>
    </lineage>
</organism>
<dbReference type="Proteomes" id="UP000320735">
    <property type="component" value="Unassembled WGS sequence"/>
</dbReference>
<dbReference type="Pfam" id="PF11742">
    <property type="entry name" value="DUF3302"/>
    <property type="match status" value="1"/>
</dbReference>